<proteinExistence type="predicted"/>
<protein>
    <recommendedName>
        <fullName evidence="3">M-like protein</fullName>
    </recommendedName>
</protein>
<sequence length="85" mass="8952">MTDSNKDLPQRPQDQQGLPSDLGNEMSSRAGYYDESPSGEGETPVGQPSTDTTNPGGVPTVTGDDRGMHQTGTSFGPTPEDDKLL</sequence>
<reference evidence="2" key="1">
    <citation type="submission" date="2024-03" db="EMBL/GenBank/DDBJ databases">
        <title>Deinococcus weizhi sp. nov., isolated from human skin.</title>
        <authorList>
            <person name="Wei Z."/>
            <person name="Tian F."/>
            <person name="Yang C."/>
            <person name="Xin L.T."/>
            <person name="Wen Z.J."/>
            <person name="Lan K.C."/>
            <person name="Yu L."/>
            <person name="Zhe W."/>
            <person name="Dan F.D."/>
            <person name="Jun W."/>
            <person name="Rui Z."/>
            <person name="Yong X.J."/>
            <person name="Ting Y."/>
            <person name="Wei X."/>
            <person name="Xu Z.G."/>
            <person name="Xin Z."/>
            <person name="Dong F.G."/>
            <person name="Ni X.M."/>
            <person name="Zheng M.G."/>
            <person name="Chun Y."/>
            <person name="Qian W.X."/>
        </authorList>
    </citation>
    <scope>NUCLEOTIDE SEQUENCE</scope>
    <source>
        <strain evidence="2">VB142</strain>
    </source>
</reference>
<organism evidence="2">
    <name type="scientific">Deinococcus sp. VB142</name>
    <dbReference type="NCBI Taxonomy" id="3112952"/>
    <lineage>
        <taxon>Bacteria</taxon>
        <taxon>Thermotogati</taxon>
        <taxon>Deinococcota</taxon>
        <taxon>Deinococci</taxon>
        <taxon>Deinococcales</taxon>
        <taxon>Deinococcaceae</taxon>
        <taxon>Deinococcus</taxon>
    </lineage>
</organism>
<feature type="compositionally biased region" description="Low complexity" evidence="1">
    <location>
        <begin position="50"/>
        <end position="62"/>
    </location>
</feature>
<name>A0AAU6Q4C1_9DEIO</name>
<feature type="region of interest" description="Disordered" evidence="1">
    <location>
        <begin position="1"/>
        <end position="85"/>
    </location>
</feature>
<evidence type="ECO:0000256" key="1">
    <source>
        <dbReference type="SAM" id="MobiDB-lite"/>
    </source>
</evidence>
<evidence type="ECO:0000313" key="2">
    <source>
        <dbReference type="EMBL" id="WYF45100.1"/>
    </source>
</evidence>
<dbReference type="AlphaFoldDB" id="A0AAU6Q4C1"/>
<dbReference type="RefSeq" id="WP_339096272.1">
    <property type="nucleotide sequence ID" value="NZ_CP149782.1"/>
</dbReference>
<dbReference type="EMBL" id="CP149782">
    <property type="protein sequence ID" value="WYF45100.1"/>
    <property type="molecule type" value="Genomic_DNA"/>
</dbReference>
<evidence type="ECO:0008006" key="3">
    <source>
        <dbReference type="Google" id="ProtNLM"/>
    </source>
</evidence>
<gene>
    <name evidence="2" type="ORF">WDJ50_02990</name>
</gene>
<accession>A0AAU6Q4C1</accession>